<evidence type="ECO:0000313" key="2">
    <source>
        <dbReference type="Proteomes" id="UP000039865"/>
    </source>
</evidence>
<name>A0A077ZM70_STYLE</name>
<dbReference type="OMA" id="EVMINTW"/>
<evidence type="ECO:0000313" key="1">
    <source>
        <dbReference type="EMBL" id="CDW71092.1"/>
    </source>
</evidence>
<dbReference type="Proteomes" id="UP000039865">
    <property type="component" value="Unassembled WGS sequence"/>
</dbReference>
<reference evidence="1 2" key="1">
    <citation type="submission" date="2014-06" db="EMBL/GenBank/DDBJ databases">
        <authorList>
            <person name="Swart Estienne"/>
        </authorList>
    </citation>
    <scope>NUCLEOTIDE SEQUENCE [LARGE SCALE GENOMIC DNA]</scope>
    <source>
        <strain evidence="1 2">130c</strain>
    </source>
</reference>
<dbReference type="EMBL" id="CCKQ01000031">
    <property type="protein sequence ID" value="CDW71092.1"/>
    <property type="molecule type" value="Genomic_DNA"/>
</dbReference>
<dbReference type="InParanoid" id="A0A077ZM70"/>
<sequence>MKSYVSPNHDTGLSPFQHEDLLSRLESSSSNQQLNHKNIAMNNNHIKRNQTHDLQQEQIGLAKQQRKNHSLFTTTTNQAYNNSNLPPIMKINFDSLSTKQIEHYNITIKNQENQGQKEVKRTFLLKRQMSETRFQEYKRQQHERLNGKQNLESADDFLSSEKVQKNRQKLVRVDDEGKVQKRSILGTPDVYNLGQRKISEQLKPKKIPTNSTLGNSQPNILKSSIQTPQSRMIRNNRTSIHDISSTNSNQPQQGKVVLFQGKNQVQQQKIVSNQYLDQMSKLIQDRIFENQQQDDKIMSQIPLGIKLKQTQSQRILQQYDHIKDFWQKKKEHFAQKSNKAFVDLSVMQQTDEYRKKLETQELIDKTFLNIETLGQTLWKANLRNHHSGDNNPKALSSKFLSKTNQSQEALKKLALKEQTILEQKESSTTFLMLESLNSCADISSVYLDRTYKPTEIIRTPNFDKAKQYQELTGSIIFDKTNENAKADSPTKGGLVDSQLEMMASQSKWIKNFNQDIIIEEEDPAMYKTTESIKSIFINQMGETQRSRFQNSNKVSLRIQDLDTETQSRMGIANFHRTSQFSGMKSMSSTMSRQKRHSLEMQEQTINQFKQTHSHLISPTRDDDAELLCIQGTSKLQLELQGAKKINDPKILLPHEAINGEFEDSKDRDEIIAIDYDQRLFY</sequence>
<keyword evidence="2" id="KW-1185">Reference proteome</keyword>
<accession>A0A077ZM70</accession>
<organism evidence="1 2">
    <name type="scientific">Stylonychia lemnae</name>
    <name type="common">Ciliate</name>
    <dbReference type="NCBI Taxonomy" id="5949"/>
    <lineage>
        <taxon>Eukaryota</taxon>
        <taxon>Sar</taxon>
        <taxon>Alveolata</taxon>
        <taxon>Ciliophora</taxon>
        <taxon>Intramacronucleata</taxon>
        <taxon>Spirotrichea</taxon>
        <taxon>Stichotrichia</taxon>
        <taxon>Sporadotrichida</taxon>
        <taxon>Oxytrichidae</taxon>
        <taxon>Stylonychinae</taxon>
        <taxon>Stylonychia</taxon>
    </lineage>
</organism>
<protein>
    <submittedName>
        <fullName evidence="1">Uncharacterized protein</fullName>
    </submittedName>
</protein>
<proteinExistence type="predicted"/>
<gene>
    <name evidence="1" type="primary">Contig12807.g13670</name>
    <name evidence="1" type="ORF">STYLEM_31</name>
</gene>
<dbReference type="AlphaFoldDB" id="A0A077ZM70"/>